<name>A0A1L3NFR1_CLOSG</name>
<dbReference type="EMBL" id="CP013243">
    <property type="protein sequence ID" value="APH14956.1"/>
    <property type="molecule type" value="Genomic_DNA"/>
</dbReference>
<evidence type="ECO:0000313" key="2">
    <source>
        <dbReference type="Proteomes" id="UP000182204"/>
    </source>
</evidence>
<dbReference type="Proteomes" id="UP000182204">
    <property type="component" value="Chromosome"/>
</dbReference>
<organism evidence="1 2">
    <name type="scientific">Clostridium sporogenes</name>
    <dbReference type="NCBI Taxonomy" id="1509"/>
    <lineage>
        <taxon>Bacteria</taxon>
        <taxon>Bacillati</taxon>
        <taxon>Bacillota</taxon>
        <taxon>Clostridia</taxon>
        <taxon>Eubacteriales</taxon>
        <taxon>Clostridiaceae</taxon>
        <taxon>Clostridium</taxon>
    </lineage>
</organism>
<dbReference type="AlphaFoldDB" id="A0A1L3NFR1"/>
<gene>
    <name evidence="1" type="ORF">NPD5_349</name>
</gene>
<dbReference type="RefSeq" id="WP_236906936.1">
    <property type="nucleotide sequence ID" value="NZ_CP013243.1"/>
</dbReference>
<proteinExistence type="predicted"/>
<evidence type="ECO:0000313" key="1">
    <source>
        <dbReference type="EMBL" id="APH14956.1"/>
    </source>
</evidence>
<reference evidence="1 2" key="1">
    <citation type="submission" date="2015-11" db="EMBL/GenBank/DDBJ databases">
        <authorList>
            <person name="Hill K.K."/>
            <person name="Shirey T.B."/>
            <person name="Raphael B."/>
            <person name="Daligault H.E."/>
            <person name="Davenport K.W."/>
            <person name="Bruce D.C."/>
            <person name="Foley B.T."/>
            <person name="Johnson S.L."/>
        </authorList>
    </citation>
    <scope>NUCLEOTIDE SEQUENCE [LARGE SCALE GENOMIC DNA]</scope>
    <source>
        <strain evidence="1 2">CDC_1632</strain>
    </source>
</reference>
<sequence length="73" mass="8328">MKNIMDKTPYIRESLVKEEVLTISKNAYVLADNSKFDQISSVTFGDISKATIITTRVLDDKYKDLTRIVEVTI</sequence>
<accession>A0A1L3NFR1</accession>
<protein>
    <submittedName>
        <fullName evidence="1">Transcriptional regulator, DeoR family</fullName>
    </submittedName>
</protein>